<gene>
    <name evidence="1" type="ORF">CYFA0S_06e02707g</name>
</gene>
<proteinExistence type="predicted"/>
<accession>A0A061AU40</accession>
<dbReference type="AlphaFoldDB" id="A0A061AU40"/>
<name>A0A061AU40_CYBFA</name>
<dbReference type="EMBL" id="LK052891">
    <property type="protein sequence ID" value="CDR41151.1"/>
    <property type="molecule type" value="Genomic_DNA"/>
</dbReference>
<evidence type="ECO:0000313" key="1">
    <source>
        <dbReference type="EMBL" id="CDR41151.1"/>
    </source>
</evidence>
<protein>
    <submittedName>
        <fullName evidence="1">CYFA0S06e02707g1_1</fullName>
    </submittedName>
</protein>
<sequence length="160" mass="18063">MSGEDMCIKAVERESEAAIIHRLKGTLSHSPTEDRALRSLYVIQPMEGLCLYVCCLRCPARDEYSPGAKYADVNSRAVAGSISHRSIDGSPNNTQCPVSLESEYTVSLIDLEAPKTPVYTGMWLSPRCHLIEEETRFLCDSVRGTSWKRQREFKKRPRHS</sequence>
<reference evidence="1" key="1">
    <citation type="journal article" date="2014" name="Genome Announc.">
        <title>Genome sequence of the yeast Cyberlindnera fabianii (Hansenula fabianii).</title>
        <authorList>
            <person name="Freel K.C."/>
            <person name="Sarilar V."/>
            <person name="Neuveglise C."/>
            <person name="Devillers H."/>
            <person name="Friedrich A."/>
            <person name="Schacherer J."/>
        </authorList>
    </citation>
    <scope>NUCLEOTIDE SEQUENCE</scope>
    <source>
        <strain evidence="1">YJS4271</strain>
    </source>
</reference>
<organism evidence="1">
    <name type="scientific">Cyberlindnera fabianii</name>
    <name type="common">Yeast</name>
    <name type="synonym">Hansenula fabianii</name>
    <dbReference type="NCBI Taxonomy" id="36022"/>
    <lineage>
        <taxon>Eukaryota</taxon>
        <taxon>Fungi</taxon>
        <taxon>Dikarya</taxon>
        <taxon>Ascomycota</taxon>
        <taxon>Saccharomycotina</taxon>
        <taxon>Saccharomycetes</taxon>
        <taxon>Phaffomycetales</taxon>
        <taxon>Phaffomycetaceae</taxon>
        <taxon>Cyberlindnera</taxon>
    </lineage>
</organism>